<dbReference type="Pfam" id="PF02321">
    <property type="entry name" value="OEP"/>
    <property type="match status" value="2"/>
</dbReference>
<dbReference type="Proteomes" id="UP001447842">
    <property type="component" value="Chromosome"/>
</dbReference>
<keyword evidence="9" id="KW-1185">Reference proteome</keyword>
<name>A0ABZ3H7B6_9BACT</name>
<evidence type="ECO:0000256" key="7">
    <source>
        <dbReference type="ARBA" id="ARBA00023237"/>
    </source>
</evidence>
<dbReference type="EMBL" id="CP147920">
    <property type="protein sequence ID" value="XAU14019.1"/>
    <property type="molecule type" value="Genomic_DNA"/>
</dbReference>
<dbReference type="SUPFAM" id="SSF56954">
    <property type="entry name" value="Outer membrane efflux proteins (OEP)"/>
    <property type="match status" value="1"/>
</dbReference>
<evidence type="ECO:0000256" key="6">
    <source>
        <dbReference type="ARBA" id="ARBA00023136"/>
    </source>
</evidence>
<sequence>MKHKGILGILPFLLATAGHGLTLEEAYRTVVDTNPEIRQRIEDYRAVEEDKTIAFADYLPVVDLQGSVGLKHDEGSNGPIGPNVDSDTYMHTEAFVRARENLFRGFSTMHDVAQQDARLLSAEYSLMEKVSQLGLTMIESYLAVLKQKQILALTLENRDTHQRYYDMIKERLEAGVGAQSDMEQISGRLALAESNVKVAINNFEDAQTNFKRIYGETVDPEDMMEAKVNAALMPMSIEAAEKTALQYYPTLMASRKNIKAAQEAYSQAAYTYYPSVDLEVKQSHVNNDRTGDYAWRTDAGDENEFSVQLVASWNIYNGGADVASRKKALASAFNASEKMMENQRLVFERLNYSWAAKTRITEQLEYLKEHRDFTQRTLQAYNEEFRLGRRTLLDVLDVENEYYTSRKAYVSTLYDQQLAEYRVIENVGSLPLVAEVKPEEVLALKRDAMAPTEVPASE</sequence>
<evidence type="ECO:0000256" key="2">
    <source>
        <dbReference type="ARBA" id="ARBA00007613"/>
    </source>
</evidence>
<keyword evidence="7" id="KW-0998">Cell outer membrane</keyword>
<keyword evidence="3" id="KW-0813">Transport</keyword>
<dbReference type="NCBIfam" id="TIGR01844">
    <property type="entry name" value="type_I_sec_TolC"/>
    <property type="match status" value="1"/>
</dbReference>
<dbReference type="InterPro" id="IPR051906">
    <property type="entry name" value="TolC-like"/>
</dbReference>
<evidence type="ECO:0000313" key="9">
    <source>
        <dbReference type="Proteomes" id="UP001447842"/>
    </source>
</evidence>
<evidence type="ECO:0000256" key="1">
    <source>
        <dbReference type="ARBA" id="ARBA00004442"/>
    </source>
</evidence>
<protein>
    <submittedName>
        <fullName evidence="8">TolC family outer membrane protein</fullName>
    </submittedName>
</protein>
<dbReference type="PANTHER" id="PTHR30026">
    <property type="entry name" value="OUTER MEMBRANE PROTEIN TOLC"/>
    <property type="match status" value="1"/>
</dbReference>
<dbReference type="InterPro" id="IPR010130">
    <property type="entry name" value="T1SS_OMP_TolC"/>
</dbReference>
<proteinExistence type="inferred from homology"/>
<accession>A0ABZ3H7B6</accession>
<organism evidence="8 9">
    <name type="scientific">Sulfurimonas diazotrophicus</name>
    <dbReference type="NCBI Taxonomy" id="3131939"/>
    <lineage>
        <taxon>Bacteria</taxon>
        <taxon>Pseudomonadati</taxon>
        <taxon>Campylobacterota</taxon>
        <taxon>Epsilonproteobacteria</taxon>
        <taxon>Campylobacterales</taxon>
        <taxon>Sulfurimonadaceae</taxon>
        <taxon>Sulfurimonas</taxon>
    </lineage>
</organism>
<gene>
    <name evidence="8" type="ORF">WCY31_07080</name>
</gene>
<comment type="similarity">
    <text evidence="2">Belongs to the outer membrane factor (OMF) (TC 1.B.17) family.</text>
</comment>
<dbReference type="InterPro" id="IPR003423">
    <property type="entry name" value="OMP_efflux"/>
</dbReference>
<dbReference type="RefSeq" id="WP_345971848.1">
    <property type="nucleotide sequence ID" value="NZ_CP147920.1"/>
</dbReference>
<evidence type="ECO:0000313" key="8">
    <source>
        <dbReference type="EMBL" id="XAU14019.1"/>
    </source>
</evidence>
<keyword evidence="5" id="KW-0812">Transmembrane</keyword>
<evidence type="ECO:0000256" key="5">
    <source>
        <dbReference type="ARBA" id="ARBA00022692"/>
    </source>
</evidence>
<comment type="subcellular location">
    <subcellularLocation>
        <location evidence="1">Cell outer membrane</location>
    </subcellularLocation>
</comment>
<keyword evidence="6" id="KW-0472">Membrane</keyword>
<dbReference type="Gene3D" id="1.20.1600.10">
    <property type="entry name" value="Outer membrane efflux proteins (OEP)"/>
    <property type="match status" value="1"/>
</dbReference>
<evidence type="ECO:0000256" key="3">
    <source>
        <dbReference type="ARBA" id="ARBA00022448"/>
    </source>
</evidence>
<keyword evidence="4" id="KW-1134">Transmembrane beta strand</keyword>
<reference evidence="8 9" key="1">
    <citation type="submission" date="2024-03" db="EMBL/GenBank/DDBJ databases">
        <title>Sulfurimonas sp. HSL3-1.</title>
        <authorList>
            <person name="Wang S."/>
        </authorList>
    </citation>
    <scope>NUCLEOTIDE SEQUENCE [LARGE SCALE GENOMIC DNA]</scope>
    <source>
        <strain evidence="8 9">HSL3-1</strain>
    </source>
</reference>
<evidence type="ECO:0000256" key="4">
    <source>
        <dbReference type="ARBA" id="ARBA00022452"/>
    </source>
</evidence>
<dbReference type="PANTHER" id="PTHR30026:SF22">
    <property type="entry name" value="OUTER MEMBRANE EFFLUX PROTEIN"/>
    <property type="match status" value="1"/>
</dbReference>